<dbReference type="InterPro" id="IPR015422">
    <property type="entry name" value="PyrdxlP-dep_Trfase_small"/>
</dbReference>
<dbReference type="Gene3D" id="3.40.640.10">
    <property type="entry name" value="Type I PLP-dependent aspartate aminotransferase-like (Major domain)"/>
    <property type="match status" value="1"/>
</dbReference>
<feature type="active site" description="Proton acceptor" evidence="2">
    <location>
        <position position="193"/>
    </location>
</feature>
<dbReference type="PANTHER" id="PTHR30244">
    <property type="entry name" value="TRANSAMINASE"/>
    <property type="match status" value="1"/>
</dbReference>
<keyword evidence="3 4" id="KW-0663">Pyridoxal phosphate</keyword>
<name>A0A419EYC4_9BACT</name>
<dbReference type="Pfam" id="PF01041">
    <property type="entry name" value="DegT_DnrJ_EryC1"/>
    <property type="match status" value="1"/>
</dbReference>
<evidence type="ECO:0000313" key="6">
    <source>
        <dbReference type="Proteomes" id="UP000285961"/>
    </source>
</evidence>
<sequence>MKKAIPESSAVPARIPLCKPYLSQDEEIAALEVLRSGWLMQGEKVSDFERLVAGYVGVNYAVAVNSGTSALLLALLAVNLKAGDKIIMPSHSFVATANSAVLCGGEPVFADIGQNGYTIDPAAIGPAIDSQMRALMVVHQIGYAAEMDRILSLARQHGLAVVEDAACSLGSSYRGRQTGSFGEVACLSFHPRKVITTGEGGMVLTDSEEIGQTVRCLRNHGLGDARTPASTGCLRPGFNYRLTDVQAAIGIAQFGKLHEILRLRRRLAARYREILSGISALWLPAEVEHSMPNYQSFAVEVADTSIDRDALIGRMTARGIECRPGIQPIHLEPAYADKYGNVRLPETMRAARNSFFLPLYPAMTEEEQDIVIHTLKDSLNACRKAKGAQCAR</sequence>
<evidence type="ECO:0000256" key="4">
    <source>
        <dbReference type="RuleBase" id="RU004508"/>
    </source>
</evidence>
<dbReference type="PIRSF" id="PIRSF000390">
    <property type="entry name" value="PLP_StrS"/>
    <property type="match status" value="1"/>
</dbReference>
<evidence type="ECO:0000313" key="5">
    <source>
        <dbReference type="EMBL" id="RJP70108.1"/>
    </source>
</evidence>
<dbReference type="InterPro" id="IPR015424">
    <property type="entry name" value="PyrdxlP-dep_Trfase"/>
</dbReference>
<evidence type="ECO:0000256" key="1">
    <source>
        <dbReference type="ARBA" id="ARBA00037999"/>
    </source>
</evidence>
<gene>
    <name evidence="5" type="ORF">C4532_09745</name>
</gene>
<keyword evidence="5" id="KW-0032">Aminotransferase</keyword>
<dbReference type="EMBL" id="QZKI01000073">
    <property type="protein sequence ID" value="RJP70108.1"/>
    <property type="molecule type" value="Genomic_DNA"/>
</dbReference>
<protein>
    <submittedName>
        <fullName evidence="5">DegT/DnrJ/EryC1/StrS family aminotransferase</fullName>
    </submittedName>
</protein>
<dbReference type="GO" id="GO:0030170">
    <property type="term" value="F:pyridoxal phosphate binding"/>
    <property type="evidence" value="ECO:0007669"/>
    <property type="project" value="TreeGrafter"/>
</dbReference>
<comment type="caution">
    <text evidence="5">The sequence shown here is derived from an EMBL/GenBank/DDBJ whole genome shotgun (WGS) entry which is preliminary data.</text>
</comment>
<dbReference type="CDD" id="cd00616">
    <property type="entry name" value="AHBA_syn"/>
    <property type="match status" value="1"/>
</dbReference>
<organism evidence="5 6">
    <name type="scientific">Candidatus Abyssobacteria bacterium SURF_17</name>
    <dbReference type="NCBI Taxonomy" id="2093361"/>
    <lineage>
        <taxon>Bacteria</taxon>
        <taxon>Pseudomonadati</taxon>
        <taxon>Candidatus Hydrogenedentota</taxon>
        <taxon>Candidatus Abyssobacteria</taxon>
    </lineage>
</organism>
<dbReference type="Proteomes" id="UP000285961">
    <property type="component" value="Unassembled WGS sequence"/>
</dbReference>
<dbReference type="AlphaFoldDB" id="A0A419EYC4"/>
<keyword evidence="5" id="KW-0808">Transferase</keyword>
<evidence type="ECO:0000256" key="2">
    <source>
        <dbReference type="PIRSR" id="PIRSR000390-1"/>
    </source>
</evidence>
<dbReference type="Gene3D" id="3.90.1150.10">
    <property type="entry name" value="Aspartate Aminotransferase, domain 1"/>
    <property type="match status" value="1"/>
</dbReference>
<dbReference type="InterPro" id="IPR000653">
    <property type="entry name" value="DegT/StrS_aminotransferase"/>
</dbReference>
<dbReference type="GO" id="GO:0000271">
    <property type="term" value="P:polysaccharide biosynthetic process"/>
    <property type="evidence" value="ECO:0007669"/>
    <property type="project" value="TreeGrafter"/>
</dbReference>
<evidence type="ECO:0000256" key="3">
    <source>
        <dbReference type="PIRSR" id="PIRSR000390-2"/>
    </source>
</evidence>
<dbReference type="SUPFAM" id="SSF53383">
    <property type="entry name" value="PLP-dependent transferases"/>
    <property type="match status" value="1"/>
</dbReference>
<proteinExistence type="inferred from homology"/>
<comment type="similarity">
    <text evidence="1 4">Belongs to the DegT/DnrJ/EryC1 family.</text>
</comment>
<dbReference type="GO" id="GO:0008483">
    <property type="term" value="F:transaminase activity"/>
    <property type="evidence" value="ECO:0007669"/>
    <property type="project" value="UniProtKB-KW"/>
</dbReference>
<dbReference type="InterPro" id="IPR015421">
    <property type="entry name" value="PyrdxlP-dep_Trfase_major"/>
</dbReference>
<accession>A0A419EYC4</accession>
<feature type="modified residue" description="N6-(pyridoxal phosphate)lysine" evidence="3">
    <location>
        <position position="193"/>
    </location>
</feature>
<reference evidence="5 6" key="1">
    <citation type="journal article" date="2017" name="ISME J.">
        <title>Energy and carbon metabolisms in a deep terrestrial subsurface fluid microbial community.</title>
        <authorList>
            <person name="Momper L."/>
            <person name="Jungbluth S.P."/>
            <person name="Lee M.D."/>
            <person name="Amend J.P."/>
        </authorList>
    </citation>
    <scope>NUCLEOTIDE SEQUENCE [LARGE SCALE GENOMIC DNA]</scope>
    <source>
        <strain evidence="5">SURF_17</strain>
    </source>
</reference>
<dbReference type="PANTHER" id="PTHR30244:SF34">
    <property type="entry name" value="DTDP-4-AMINO-4,6-DIDEOXYGALACTOSE TRANSAMINASE"/>
    <property type="match status" value="1"/>
</dbReference>